<name>A0A6U2GE31_HEMAN</name>
<feature type="region of interest" description="Disordered" evidence="1">
    <location>
        <begin position="1"/>
        <end position="40"/>
    </location>
</feature>
<gene>
    <name evidence="4" type="ORF">HAND00432_LOCUS29691</name>
    <name evidence="3" type="ORF">HAND1043_LOCUS12684</name>
</gene>
<sequence>MAGETPGSNGLPSLVTAKHGKKNSVRRPAAYEENDTTFDLDQLEESVGQHGGMSAIDAIETVKAMAGVTMGGAGASAYGALQLSASEQWSSAFARQGASAMSAEAQLPVLAERPEAEGEDDEAFDDKVSQDHLRLLFLVSLYSKPAENDEEKEIWIRSHAVMVLVFEGIVTGVLNYDYSSCAVAIGSERVWMNLSQEGKDDLDDLREMKMINTIKLSTADQGSVQGFQISFKGQKLLKRKLTQSSQDAVNSFCFTADGQPLHVGMQDQKFFFYTSDKEYKVVSKVTDTEDVSYVSSPYLPDCIRRGLRGMTSNAHRAYESAAGKSDIKDEYSEVVSLGEVRVIIGEWLPFGDNAISSLMDKLGCQDRIQGGFFSDVIDKSPQDEVLETPSGLTGVRMLEFDLLNFVNFEADIHFAEDEGIVQVENFGTHVRTDGFVLYGIKIEAIMDHGADNVSLDLLSRLLMDMQHDSTRIIDSLVSEYQRSLLDMIFYGDRFSRDKYNIIFAEMINPKMSAELYLDGKEHESEIKQVIGDAYSSHNLSDDDVLIIGKLGLLVTGRGSSRYEPLCVSYLTMICRERFVKYFYARVFLMDQTLRQIRELINHYDEDPNSVSNVRKMMGDVSRGVILLDECLLYLEESLAHCSLAGAGGDKSLQLLASILNAGVLLESLKRRVADMRKNVKGASVELVSIQKMTGVISDTQQGRMQDVLTLSASRLNDIQKHAADLQSLLVMVKTFLTGLFAFEIMDRLLGFAYVSVDPTAVAFTSNVTMLEEGVTKSAVGDYFDLIHPIVAWPGVQLVLALICWFVINKLYSDRRLMALREEHGLTRNLIIRYTFNVPINLQALQDMLMYKYVVQEDLDSDESSTFKKLVYNEMDTLKWRGDPPKVEILYDSGISYLLRVAFHLNRSGTRLTPEAVYDLFIEDLVLAQVINVQQSKELLAAFSRKKGLEQDADEEEDDDDDDEA</sequence>
<evidence type="ECO:0000313" key="3">
    <source>
        <dbReference type="EMBL" id="CAD8746187.1"/>
    </source>
</evidence>
<proteinExistence type="predicted"/>
<dbReference type="EMBL" id="HBFK01020530">
    <property type="protein sequence ID" value="CAD8746187.1"/>
    <property type="molecule type" value="Transcribed_RNA"/>
</dbReference>
<dbReference type="AlphaFoldDB" id="A0A6U2GE31"/>
<organism evidence="3">
    <name type="scientific">Hemiselmis andersenii</name>
    <name type="common">Cryptophyte alga</name>
    <dbReference type="NCBI Taxonomy" id="464988"/>
    <lineage>
        <taxon>Eukaryota</taxon>
        <taxon>Cryptophyceae</taxon>
        <taxon>Cryptomonadales</taxon>
        <taxon>Hemiselmidaceae</taxon>
        <taxon>Hemiselmis</taxon>
    </lineage>
</organism>
<keyword evidence="2" id="KW-0812">Transmembrane</keyword>
<feature type="compositionally biased region" description="Polar residues" evidence="1">
    <location>
        <begin position="1"/>
        <end position="11"/>
    </location>
</feature>
<dbReference type="EMBL" id="HBFX01049426">
    <property type="protein sequence ID" value="CAD8978681.1"/>
    <property type="molecule type" value="Transcribed_RNA"/>
</dbReference>
<evidence type="ECO:0000313" key="4">
    <source>
        <dbReference type="EMBL" id="CAD8978681.1"/>
    </source>
</evidence>
<evidence type="ECO:0000256" key="2">
    <source>
        <dbReference type="SAM" id="Phobius"/>
    </source>
</evidence>
<keyword evidence="2" id="KW-1133">Transmembrane helix</keyword>
<feature type="transmembrane region" description="Helical" evidence="2">
    <location>
        <begin position="785"/>
        <end position="807"/>
    </location>
</feature>
<keyword evidence="2" id="KW-0472">Membrane</keyword>
<accession>A0A6U2GE31</accession>
<evidence type="ECO:0000256" key="1">
    <source>
        <dbReference type="SAM" id="MobiDB-lite"/>
    </source>
</evidence>
<protein>
    <submittedName>
        <fullName evidence="3">Uncharacterized protein</fullName>
    </submittedName>
</protein>
<reference evidence="3" key="1">
    <citation type="submission" date="2021-01" db="EMBL/GenBank/DDBJ databases">
        <authorList>
            <person name="Corre E."/>
            <person name="Pelletier E."/>
            <person name="Niang G."/>
            <person name="Scheremetjew M."/>
            <person name="Finn R."/>
            <person name="Kale V."/>
            <person name="Holt S."/>
            <person name="Cochrane G."/>
            <person name="Meng A."/>
            <person name="Brown T."/>
            <person name="Cohen L."/>
        </authorList>
    </citation>
    <scope>NUCLEOTIDE SEQUENCE</scope>
    <source>
        <strain evidence="3">CCMP441</strain>
        <strain evidence="4">CCMP644</strain>
    </source>
</reference>